<dbReference type="KEGG" id="tco:Theco_3957"/>
<dbReference type="OrthoDB" id="9802901at2"/>
<dbReference type="PANTHER" id="PTHR33877">
    <property type="entry name" value="SLL1193 PROTEIN"/>
    <property type="match status" value="1"/>
</dbReference>
<sequence length="294" mass="32465">MDRKRQDAAEYPQTKRCAYCHAERPLEEFQRRTGRRAGPNSRRGACRECRRRMRAAGAAGAAAATAAGADKPSAADEARQFGAPEVQPNVGGPAAGQPAAAGTGGKRRKRRGKRGGRKRNRRRQAQAGGADAATVKPEENGRRTRRKAASILPPMPLPPRPVGPDPSVLSPGKSGVIWMRGRTDKGRRWRQETDLETAVTLVREYAAVVVNRRTIRRLYSNKAFREYILKRDNYTCYFCGKYGDTIDHIVPRAKGGHTTPVNCVTACRECNQNKAALDLDEFMERLQPQSGEPT</sequence>
<feature type="compositionally biased region" description="Basic residues" evidence="1">
    <location>
        <begin position="105"/>
        <end position="124"/>
    </location>
</feature>
<dbReference type="Proteomes" id="UP000010795">
    <property type="component" value="Chromosome"/>
</dbReference>
<dbReference type="STRING" id="717605.Theco_3957"/>
<dbReference type="PANTHER" id="PTHR33877:SF2">
    <property type="entry name" value="OS07G0170200 PROTEIN"/>
    <property type="match status" value="1"/>
</dbReference>
<feature type="domain" description="HNH nuclease" evidence="2">
    <location>
        <begin position="223"/>
        <end position="272"/>
    </location>
</feature>
<protein>
    <submittedName>
        <fullName evidence="3">Restriction endonuclease</fullName>
    </submittedName>
</protein>
<dbReference type="InterPro" id="IPR052892">
    <property type="entry name" value="NA-targeting_endonuclease"/>
</dbReference>
<organism evidence="3 4">
    <name type="scientific">Thermobacillus composti (strain DSM 18247 / JCM 13945 / KWC4)</name>
    <dbReference type="NCBI Taxonomy" id="717605"/>
    <lineage>
        <taxon>Bacteria</taxon>
        <taxon>Bacillati</taxon>
        <taxon>Bacillota</taxon>
        <taxon>Bacilli</taxon>
        <taxon>Bacillales</taxon>
        <taxon>Paenibacillaceae</taxon>
        <taxon>Thermobacillus</taxon>
    </lineage>
</organism>
<gene>
    <name evidence="3" type="ordered locus">Theco_3957</name>
</gene>
<dbReference type="AlphaFoldDB" id="L0EKB4"/>
<dbReference type="CDD" id="cd00085">
    <property type="entry name" value="HNHc"/>
    <property type="match status" value="1"/>
</dbReference>
<dbReference type="EMBL" id="CP003255">
    <property type="protein sequence ID" value="AGA59962.1"/>
    <property type="molecule type" value="Genomic_DNA"/>
</dbReference>
<dbReference type="InterPro" id="IPR029471">
    <property type="entry name" value="HNH_5"/>
</dbReference>
<dbReference type="SMART" id="SM00507">
    <property type="entry name" value="HNHc"/>
    <property type="match status" value="1"/>
</dbReference>
<dbReference type="GO" id="GO:0004519">
    <property type="term" value="F:endonuclease activity"/>
    <property type="evidence" value="ECO:0007669"/>
    <property type="project" value="UniProtKB-KW"/>
</dbReference>
<feature type="compositionally biased region" description="Low complexity" evidence="1">
    <location>
        <begin position="91"/>
        <end position="101"/>
    </location>
</feature>
<dbReference type="InterPro" id="IPR003615">
    <property type="entry name" value="HNH_nuc"/>
</dbReference>
<dbReference type="RefSeq" id="WP_015256676.1">
    <property type="nucleotide sequence ID" value="NC_019897.1"/>
</dbReference>
<feature type="compositionally biased region" description="Pro residues" evidence="1">
    <location>
        <begin position="153"/>
        <end position="164"/>
    </location>
</feature>
<keyword evidence="3" id="KW-0255">Endonuclease</keyword>
<accession>L0EKB4</accession>
<evidence type="ECO:0000313" key="3">
    <source>
        <dbReference type="EMBL" id="AGA59962.1"/>
    </source>
</evidence>
<dbReference type="Gene3D" id="1.10.30.50">
    <property type="match status" value="1"/>
</dbReference>
<keyword evidence="3" id="KW-0540">Nuclease</keyword>
<dbReference type="eggNOG" id="COG1403">
    <property type="taxonomic scope" value="Bacteria"/>
</dbReference>
<feature type="compositionally biased region" description="Low complexity" evidence="1">
    <location>
        <begin position="55"/>
        <end position="69"/>
    </location>
</feature>
<proteinExistence type="predicted"/>
<dbReference type="Pfam" id="PF14279">
    <property type="entry name" value="HNH_5"/>
    <property type="match status" value="1"/>
</dbReference>
<evidence type="ECO:0000256" key="1">
    <source>
        <dbReference type="SAM" id="MobiDB-lite"/>
    </source>
</evidence>
<evidence type="ECO:0000313" key="4">
    <source>
        <dbReference type="Proteomes" id="UP000010795"/>
    </source>
</evidence>
<name>L0EKB4_THECK</name>
<keyword evidence="4" id="KW-1185">Reference proteome</keyword>
<feature type="region of interest" description="Disordered" evidence="1">
    <location>
        <begin position="28"/>
        <end position="176"/>
    </location>
</feature>
<dbReference type="HOGENOM" id="CLU_1022487_0_0_9"/>
<keyword evidence="3" id="KW-0378">Hydrolase</keyword>
<reference evidence="4" key="1">
    <citation type="submission" date="2012-01" db="EMBL/GenBank/DDBJ databases">
        <title>Complete sequence of chromosome of Thermobacillus composti KWC4.</title>
        <authorList>
            <person name="Lucas S."/>
            <person name="Han J."/>
            <person name="Lapidus A."/>
            <person name="Cheng J.-F."/>
            <person name="Goodwin L."/>
            <person name="Pitluck S."/>
            <person name="Peters L."/>
            <person name="Ovchinnikova G."/>
            <person name="Teshima H."/>
            <person name="Detter J.C."/>
            <person name="Han C."/>
            <person name="Tapia R."/>
            <person name="Land M."/>
            <person name="Hauser L."/>
            <person name="Kyrpides N."/>
            <person name="Ivanova N."/>
            <person name="Pagani I."/>
            <person name="Anderson I."/>
            <person name="Woyke T."/>
        </authorList>
    </citation>
    <scope>NUCLEOTIDE SEQUENCE [LARGE SCALE GENOMIC DNA]</scope>
    <source>
        <strain evidence="4">DSM 18247 / JCM 13945 / KWC4</strain>
    </source>
</reference>
<evidence type="ECO:0000259" key="2">
    <source>
        <dbReference type="SMART" id="SM00507"/>
    </source>
</evidence>